<feature type="domain" description="F-box associated beta-propeller type 1" evidence="1">
    <location>
        <begin position="5"/>
        <end position="102"/>
    </location>
</feature>
<keyword evidence="3" id="KW-1185">Reference proteome</keyword>
<comment type="caution">
    <text evidence="2">The sequence shown here is derived from an EMBL/GenBank/DDBJ whole genome shotgun (WGS) entry which is preliminary data.</text>
</comment>
<evidence type="ECO:0000259" key="1">
    <source>
        <dbReference type="Pfam" id="PF07734"/>
    </source>
</evidence>
<dbReference type="Proteomes" id="UP001558713">
    <property type="component" value="Unassembled WGS sequence"/>
</dbReference>
<dbReference type="Pfam" id="PF07734">
    <property type="entry name" value="FBA_1"/>
    <property type="match status" value="1"/>
</dbReference>
<reference evidence="2 3" key="1">
    <citation type="submission" date="2024-04" db="EMBL/GenBank/DDBJ databases">
        <title>Genome assembly C_amara_ONT_v2.</title>
        <authorList>
            <person name="Yant L."/>
            <person name="Moore C."/>
            <person name="Slenker M."/>
        </authorList>
    </citation>
    <scope>NUCLEOTIDE SEQUENCE [LARGE SCALE GENOMIC DNA]</scope>
    <source>
        <tissue evidence="2">Leaf</tissue>
    </source>
</reference>
<gene>
    <name evidence="2" type="ORF">V5N11_032844</name>
</gene>
<accession>A0ABD0Z787</accession>
<sequence>MYMKRTRVMEIWITNKIEPNEASWNNFFKVNVEPLTGWPFLYNFRVDSFFIEKEKKVAVVSGDLHNSNGYDYDTTIVVGEDGFYKKLYFVQVFSYVPSSVQIQ</sequence>
<organism evidence="2 3">
    <name type="scientific">Cardamine amara subsp. amara</name>
    <dbReference type="NCBI Taxonomy" id="228776"/>
    <lineage>
        <taxon>Eukaryota</taxon>
        <taxon>Viridiplantae</taxon>
        <taxon>Streptophyta</taxon>
        <taxon>Embryophyta</taxon>
        <taxon>Tracheophyta</taxon>
        <taxon>Spermatophyta</taxon>
        <taxon>Magnoliopsida</taxon>
        <taxon>eudicotyledons</taxon>
        <taxon>Gunneridae</taxon>
        <taxon>Pentapetalae</taxon>
        <taxon>rosids</taxon>
        <taxon>malvids</taxon>
        <taxon>Brassicales</taxon>
        <taxon>Brassicaceae</taxon>
        <taxon>Cardamineae</taxon>
        <taxon>Cardamine</taxon>
    </lineage>
</organism>
<name>A0ABD0Z787_CARAN</name>
<protein>
    <submittedName>
        <fullName evidence="2">F-box protein</fullName>
    </submittedName>
</protein>
<evidence type="ECO:0000313" key="2">
    <source>
        <dbReference type="EMBL" id="KAL1190564.1"/>
    </source>
</evidence>
<evidence type="ECO:0000313" key="3">
    <source>
        <dbReference type="Proteomes" id="UP001558713"/>
    </source>
</evidence>
<dbReference type="InterPro" id="IPR006527">
    <property type="entry name" value="F-box-assoc_dom_typ1"/>
</dbReference>
<dbReference type="AlphaFoldDB" id="A0ABD0Z787"/>
<dbReference type="EMBL" id="JBANAX010000874">
    <property type="protein sequence ID" value="KAL1190564.1"/>
    <property type="molecule type" value="Genomic_DNA"/>
</dbReference>
<proteinExistence type="predicted"/>